<evidence type="ECO:0000313" key="1">
    <source>
        <dbReference type="EMBL" id="GFQ89590.1"/>
    </source>
</evidence>
<keyword evidence="2" id="KW-1185">Reference proteome</keyword>
<accession>A0A8X6FU98</accession>
<protein>
    <submittedName>
        <fullName evidence="1">Uncharacterized protein</fullName>
    </submittedName>
</protein>
<proteinExistence type="predicted"/>
<organism evidence="1 2">
    <name type="scientific">Trichonephila clavata</name>
    <name type="common">Joro spider</name>
    <name type="synonym">Nephila clavata</name>
    <dbReference type="NCBI Taxonomy" id="2740835"/>
    <lineage>
        <taxon>Eukaryota</taxon>
        <taxon>Metazoa</taxon>
        <taxon>Ecdysozoa</taxon>
        <taxon>Arthropoda</taxon>
        <taxon>Chelicerata</taxon>
        <taxon>Arachnida</taxon>
        <taxon>Araneae</taxon>
        <taxon>Araneomorphae</taxon>
        <taxon>Entelegynae</taxon>
        <taxon>Araneoidea</taxon>
        <taxon>Nephilidae</taxon>
        <taxon>Trichonephila</taxon>
    </lineage>
</organism>
<gene>
    <name evidence="1" type="ORF">TNCT_205031</name>
</gene>
<reference evidence="1" key="1">
    <citation type="submission" date="2020-07" db="EMBL/GenBank/DDBJ databases">
        <title>Multicomponent nature underlies the extraordinary mechanical properties of spider dragline silk.</title>
        <authorList>
            <person name="Kono N."/>
            <person name="Nakamura H."/>
            <person name="Mori M."/>
            <person name="Yoshida Y."/>
            <person name="Ohtoshi R."/>
            <person name="Malay A.D."/>
            <person name="Moran D.A.P."/>
            <person name="Tomita M."/>
            <person name="Numata K."/>
            <person name="Arakawa K."/>
        </authorList>
    </citation>
    <scope>NUCLEOTIDE SEQUENCE</scope>
</reference>
<evidence type="ECO:0000313" key="2">
    <source>
        <dbReference type="Proteomes" id="UP000887116"/>
    </source>
</evidence>
<dbReference type="AlphaFoldDB" id="A0A8X6FU98"/>
<sequence length="102" mass="11962">MLPICLFPMLQRQNPCFRDKGRTQFHFYEVDDSVRLDYETLHASRILQERLCVENDSTYDKISQLSYLAGMDAALGYRGHLKQDLKRASLIVNSNREKMVFT</sequence>
<name>A0A8X6FU98_TRICU</name>
<dbReference type="Proteomes" id="UP000887116">
    <property type="component" value="Unassembled WGS sequence"/>
</dbReference>
<comment type="caution">
    <text evidence="1">The sequence shown here is derived from an EMBL/GenBank/DDBJ whole genome shotgun (WGS) entry which is preliminary data.</text>
</comment>
<dbReference type="OrthoDB" id="10460386at2759"/>
<dbReference type="EMBL" id="BMAO01033444">
    <property type="protein sequence ID" value="GFQ89590.1"/>
    <property type="molecule type" value="Genomic_DNA"/>
</dbReference>